<dbReference type="AlphaFoldDB" id="A0AAD4G908"/>
<comment type="caution">
    <text evidence="1">The sequence shown here is derived from an EMBL/GenBank/DDBJ whole genome shotgun (WGS) entry which is preliminary data.</text>
</comment>
<proteinExistence type="predicted"/>
<sequence>MSVKLVSPEQFRDTAMKSALDWYEFAKKATASSIVTSIVLSISSQGSLLVSRACLDWLRGFSGGHKQSMALDMEYKPELSQPFHPSDIINRFLLGKVHQFENAAVRRWVSHDIQNPDDRVAITHDDD</sequence>
<reference evidence="1" key="1">
    <citation type="submission" date="2019-10" db="EMBL/GenBank/DDBJ databases">
        <authorList>
            <consortium name="DOE Joint Genome Institute"/>
            <person name="Kuo A."/>
            <person name="Miyauchi S."/>
            <person name="Kiss E."/>
            <person name="Drula E."/>
            <person name="Kohler A."/>
            <person name="Sanchez-Garcia M."/>
            <person name="Andreopoulos B."/>
            <person name="Barry K.W."/>
            <person name="Bonito G."/>
            <person name="Buee M."/>
            <person name="Carver A."/>
            <person name="Chen C."/>
            <person name="Cichocki N."/>
            <person name="Clum A."/>
            <person name="Culley D."/>
            <person name="Crous P.W."/>
            <person name="Fauchery L."/>
            <person name="Girlanda M."/>
            <person name="Hayes R."/>
            <person name="Keri Z."/>
            <person name="LaButti K."/>
            <person name="Lipzen A."/>
            <person name="Lombard V."/>
            <person name="Magnuson J."/>
            <person name="Maillard F."/>
            <person name="Morin E."/>
            <person name="Murat C."/>
            <person name="Nolan M."/>
            <person name="Ohm R."/>
            <person name="Pangilinan J."/>
            <person name="Pereira M."/>
            <person name="Perotto S."/>
            <person name="Peter M."/>
            <person name="Riley R."/>
            <person name="Sitrit Y."/>
            <person name="Stielow B."/>
            <person name="Szollosi G."/>
            <person name="Zifcakova L."/>
            <person name="Stursova M."/>
            <person name="Spatafora J.W."/>
            <person name="Tedersoo L."/>
            <person name="Vaario L.-M."/>
            <person name="Yamada A."/>
            <person name="Yan M."/>
            <person name="Wang P."/>
            <person name="Xu J."/>
            <person name="Bruns T."/>
            <person name="Baldrian P."/>
            <person name="Vilgalys R."/>
            <person name="Henrissat B."/>
            <person name="Grigoriev I.V."/>
            <person name="Hibbett D."/>
            <person name="Nagy L.G."/>
            <person name="Martin F.M."/>
        </authorList>
    </citation>
    <scope>NUCLEOTIDE SEQUENCE</scope>
    <source>
        <strain evidence="1">BED1</strain>
    </source>
</reference>
<protein>
    <submittedName>
        <fullName evidence="1">Uncharacterized protein</fullName>
    </submittedName>
</protein>
<dbReference type="Proteomes" id="UP001194468">
    <property type="component" value="Unassembled WGS sequence"/>
</dbReference>
<dbReference type="EMBL" id="WHUW01000051">
    <property type="protein sequence ID" value="KAF8431297.1"/>
    <property type="molecule type" value="Genomic_DNA"/>
</dbReference>
<name>A0AAD4G908_BOLED</name>
<evidence type="ECO:0000313" key="1">
    <source>
        <dbReference type="EMBL" id="KAF8431297.1"/>
    </source>
</evidence>
<accession>A0AAD4G908</accession>
<gene>
    <name evidence="1" type="ORF">L210DRAFT_3651185</name>
</gene>
<keyword evidence="2" id="KW-1185">Reference proteome</keyword>
<reference evidence="1" key="2">
    <citation type="journal article" date="2020" name="Nat. Commun.">
        <title>Large-scale genome sequencing of mycorrhizal fungi provides insights into the early evolution of symbiotic traits.</title>
        <authorList>
            <person name="Miyauchi S."/>
            <person name="Kiss E."/>
            <person name="Kuo A."/>
            <person name="Drula E."/>
            <person name="Kohler A."/>
            <person name="Sanchez-Garcia M."/>
            <person name="Morin E."/>
            <person name="Andreopoulos B."/>
            <person name="Barry K.W."/>
            <person name="Bonito G."/>
            <person name="Buee M."/>
            <person name="Carver A."/>
            <person name="Chen C."/>
            <person name="Cichocki N."/>
            <person name="Clum A."/>
            <person name="Culley D."/>
            <person name="Crous P.W."/>
            <person name="Fauchery L."/>
            <person name="Girlanda M."/>
            <person name="Hayes R.D."/>
            <person name="Keri Z."/>
            <person name="LaButti K."/>
            <person name="Lipzen A."/>
            <person name="Lombard V."/>
            <person name="Magnuson J."/>
            <person name="Maillard F."/>
            <person name="Murat C."/>
            <person name="Nolan M."/>
            <person name="Ohm R.A."/>
            <person name="Pangilinan J."/>
            <person name="Pereira M.F."/>
            <person name="Perotto S."/>
            <person name="Peter M."/>
            <person name="Pfister S."/>
            <person name="Riley R."/>
            <person name="Sitrit Y."/>
            <person name="Stielow J.B."/>
            <person name="Szollosi G."/>
            <person name="Zifcakova L."/>
            <person name="Stursova M."/>
            <person name="Spatafora J.W."/>
            <person name="Tedersoo L."/>
            <person name="Vaario L.M."/>
            <person name="Yamada A."/>
            <person name="Yan M."/>
            <person name="Wang P."/>
            <person name="Xu J."/>
            <person name="Bruns T."/>
            <person name="Baldrian P."/>
            <person name="Vilgalys R."/>
            <person name="Dunand C."/>
            <person name="Henrissat B."/>
            <person name="Grigoriev I.V."/>
            <person name="Hibbett D."/>
            <person name="Nagy L.G."/>
            <person name="Martin F.M."/>
        </authorList>
    </citation>
    <scope>NUCLEOTIDE SEQUENCE</scope>
    <source>
        <strain evidence="1">BED1</strain>
    </source>
</reference>
<organism evidence="1 2">
    <name type="scientific">Boletus edulis BED1</name>
    <dbReference type="NCBI Taxonomy" id="1328754"/>
    <lineage>
        <taxon>Eukaryota</taxon>
        <taxon>Fungi</taxon>
        <taxon>Dikarya</taxon>
        <taxon>Basidiomycota</taxon>
        <taxon>Agaricomycotina</taxon>
        <taxon>Agaricomycetes</taxon>
        <taxon>Agaricomycetidae</taxon>
        <taxon>Boletales</taxon>
        <taxon>Boletineae</taxon>
        <taxon>Boletaceae</taxon>
        <taxon>Boletoideae</taxon>
        <taxon>Boletus</taxon>
    </lineage>
</organism>
<evidence type="ECO:0000313" key="2">
    <source>
        <dbReference type="Proteomes" id="UP001194468"/>
    </source>
</evidence>